<organism evidence="1">
    <name type="scientific">marine sediment metagenome</name>
    <dbReference type="NCBI Taxonomy" id="412755"/>
    <lineage>
        <taxon>unclassified sequences</taxon>
        <taxon>metagenomes</taxon>
        <taxon>ecological metagenomes</taxon>
    </lineage>
</organism>
<gene>
    <name evidence="1" type="ORF">LCGC14_0532550</name>
</gene>
<proteinExistence type="predicted"/>
<dbReference type="SUPFAM" id="SSF101386">
    <property type="entry name" value="all-alpha NTP pyrophosphatases"/>
    <property type="match status" value="1"/>
</dbReference>
<dbReference type="EMBL" id="LAZR01000697">
    <property type="protein sequence ID" value="KKN60421.1"/>
    <property type="molecule type" value="Genomic_DNA"/>
</dbReference>
<dbReference type="AlphaFoldDB" id="A0A0F9UGQ8"/>
<sequence length="78" mass="8988">MNIQEEVFDMISAEREHQDNKWGSQRALYPNEWYLILGEEIGEVANAILESKTDAEIEEELVQVAAVAVCWLEALRHD</sequence>
<name>A0A0F9UGQ8_9ZZZZ</name>
<evidence type="ECO:0000313" key="1">
    <source>
        <dbReference type="EMBL" id="KKN60421.1"/>
    </source>
</evidence>
<evidence type="ECO:0008006" key="2">
    <source>
        <dbReference type="Google" id="ProtNLM"/>
    </source>
</evidence>
<reference evidence="1" key="1">
    <citation type="journal article" date="2015" name="Nature">
        <title>Complex archaea that bridge the gap between prokaryotes and eukaryotes.</title>
        <authorList>
            <person name="Spang A."/>
            <person name="Saw J.H."/>
            <person name="Jorgensen S.L."/>
            <person name="Zaremba-Niedzwiedzka K."/>
            <person name="Martijn J."/>
            <person name="Lind A.E."/>
            <person name="van Eijk R."/>
            <person name="Schleper C."/>
            <person name="Guy L."/>
            <person name="Ettema T.J."/>
        </authorList>
    </citation>
    <scope>NUCLEOTIDE SEQUENCE</scope>
</reference>
<dbReference type="Gene3D" id="1.10.287.1080">
    <property type="entry name" value="MazG-like"/>
    <property type="match status" value="1"/>
</dbReference>
<protein>
    <recommendedName>
        <fullName evidence="2">NTP pyrophosphohydrolase MazG putative catalytic core domain-containing protein</fullName>
    </recommendedName>
</protein>
<comment type="caution">
    <text evidence="1">The sequence shown here is derived from an EMBL/GenBank/DDBJ whole genome shotgun (WGS) entry which is preliminary data.</text>
</comment>
<accession>A0A0F9UGQ8</accession>